<evidence type="ECO:0000256" key="5">
    <source>
        <dbReference type="ARBA" id="ARBA00023306"/>
    </source>
</evidence>
<evidence type="ECO:0000259" key="11">
    <source>
        <dbReference type="Pfam" id="PF08245"/>
    </source>
</evidence>
<keyword evidence="7" id="KW-0547">Nucleotide-binding</keyword>
<dbReference type="SUPFAM" id="SSF63418">
    <property type="entry name" value="MurE/MurF N-terminal domain"/>
    <property type="match status" value="1"/>
</dbReference>
<evidence type="ECO:0000256" key="7">
    <source>
        <dbReference type="HAMAP-Rule" id="MF_00208"/>
    </source>
</evidence>
<dbReference type="PANTHER" id="PTHR23135">
    <property type="entry name" value="MUR LIGASE FAMILY MEMBER"/>
    <property type="match status" value="1"/>
</dbReference>
<feature type="binding site" evidence="7">
    <location>
        <position position="182"/>
    </location>
    <ligand>
        <name>UDP-N-acetyl-alpha-D-muramoyl-L-alanyl-D-glutamate</name>
        <dbReference type="ChEBI" id="CHEBI:83900"/>
    </ligand>
</feature>
<dbReference type="GO" id="GO:0005737">
    <property type="term" value="C:cytoplasm"/>
    <property type="evidence" value="ECO:0007669"/>
    <property type="project" value="UniProtKB-SubCell"/>
</dbReference>
<dbReference type="NCBIfam" id="TIGR01085">
    <property type="entry name" value="murE"/>
    <property type="match status" value="1"/>
</dbReference>
<dbReference type="GO" id="GO:0009252">
    <property type="term" value="P:peptidoglycan biosynthetic process"/>
    <property type="evidence" value="ECO:0007669"/>
    <property type="project" value="UniProtKB-UniRule"/>
</dbReference>
<dbReference type="InterPro" id="IPR013221">
    <property type="entry name" value="Mur_ligase_cen"/>
</dbReference>
<evidence type="ECO:0000256" key="8">
    <source>
        <dbReference type="RuleBase" id="RU004135"/>
    </source>
</evidence>
<dbReference type="Gene3D" id="3.90.190.20">
    <property type="entry name" value="Mur ligase, C-terminal domain"/>
    <property type="match status" value="1"/>
</dbReference>
<dbReference type="InterPro" id="IPR005761">
    <property type="entry name" value="UDP-N-AcMur-Glu-dNH2Pim_ligase"/>
</dbReference>
<comment type="function">
    <text evidence="7">Catalyzes the addition of meso-diaminopimelic acid to the nucleotide precursor UDP-N-acetylmuramoyl-L-alanyl-D-glutamate (UMAG) in the biosynthesis of bacterial cell-wall peptidoglycan.</text>
</comment>
<feature type="short sequence motif" description="Meso-diaminopimelate recognition motif" evidence="7">
    <location>
        <begin position="415"/>
        <end position="418"/>
    </location>
</feature>
<dbReference type="UniPathway" id="UPA00219"/>
<dbReference type="GO" id="GO:0051301">
    <property type="term" value="P:cell division"/>
    <property type="evidence" value="ECO:0007669"/>
    <property type="project" value="UniProtKB-KW"/>
</dbReference>
<evidence type="ECO:0000259" key="10">
    <source>
        <dbReference type="Pfam" id="PF02875"/>
    </source>
</evidence>
<dbReference type="GO" id="GO:0071555">
    <property type="term" value="P:cell wall organization"/>
    <property type="evidence" value="ECO:0007669"/>
    <property type="project" value="UniProtKB-KW"/>
</dbReference>
<dbReference type="NCBIfam" id="NF001126">
    <property type="entry name" value="PRK00139.1-4"/>
    <property type="match status" value="1"/>
</dbReference>
<dbReference type="Pfam" id="PF08245">
    <property type="entry name" value="Mur_ligase_M"/>
    <property type="match status" value="1"/>
</dbReference>
<comment type="similarity">
    <text evidence="1 7">Belongs to the MurCDEF family. MurE subfamily.</text>
</comment>
<dbReference type="InterPro" id="IPR004101">
    <property type="entry name" value="Mur_ligase_C"/>
</dbReference>
<dbReference type="GO" id="GO:0008360">
    <property type="term" value="P:regulation of cell shape"/>
    <property type="evidence" value="ECO:0007669"/>
    <property type="project" value="UniProtKB-KW"/>
</dbReference>
<protein>
    <recommendedName>
        <fullName evidence="7">UDP-N-acetylmuramoyl-L-alanyl-D-glutamate--2,6-diaminopimelate ligase</fullName>
        <ecNumber evidence="7">6.3.2.13</ecNumber>
    </recommendedName>
    <alternativeName>
        <fullName evidence="7">Meso-A2pm-adding enzyme</fullName>
    </alternativeName>
    <alternativeName>
        <fullName evidence="7">Meso-diaminopimelate-adding enzyme</fullName>
    </alternativeName>
    <alternativeName>
        <fullName evidence="7">UDP-MurNAc-L-Ala-D-Glu:meso-diaminopimelate ligase</fullName>
    </alternativeName>
    <alternativeName>
        <fullName evidence="7">UDP-MurNAc-tripeptide synthetase</fullName>
    </alternativeName>
    <alternativeName>
        <fullName evidence="7">UDP-N-acetylmuramyl-tripeptide synthetase</fullName>
    </alternativeName>
</protein>
<reference evidence="12 13" key="1">
    <citation type="submission" date="2018-07" db="EMBL/GenBank/DDBJ databases">
        <title>Genomic Encyclopedia of Type Strains, Phase IV (KMG-IV): sequencing the most valuable type-strain genomes for metagenomic binning, comparative biology and taxonomic classification.</title>
        <authorList>
            <person name="Goeker M."/>
        </authorList>
    </citation>
    <scope>NUCLEOTIDE SEQUENCE [LARGE SCALE GENOMIC DNA]</scope>
    <source>
        <strain evidence="12 13">DSM 21352</strain>
    </source>
</reference>
<feature type="binding site" evidence="7">
    <location>
        <begin position="415"/>
        <end position="418"/>
    </location>
    <ligand>
        <name>meso-2,6-diaminopimelate</name>
        <dbReference type="ChEBI" id="CHEBI:57791"/>
    </ligand>
</feature>
<evidence type="ECO:0000256" key="3">
    <source>
        <dbReference type="ARBA" id="ARBA00022960"/>
    </source>
</evidence>
<keyword evidence="3 7" id="KW-0133">Cell shape</keyword>
<keyword evidence="7" id="KW-0460">Magnesium</keyword>
<keyword evidence="4 7" id="KW-0573">Peptidoglycan synthesis</keyword>
<dbReference type="Gene3D" id="3.40.1390.10">
    <property type="entry name" value="MurE/MurF, N-terminal domain"/>
    <property type="match status" value="1"/>
</dbReference>
<feature type="domain" description="Mur ligase C-terminal" evidence="10">
    <location>
        <begin position="338"/>
        <end position="468"/>
    </location>
</feature>
<dbReference type="InterPro" id="IPR036615">
    <property type="entry name" value="Mur_ligase_C_dom_sf"/>
</dbReference>
<dbReference type="AlphaFoldDB" id="A0A370FRG9"/>
<keyword evidence="7" id="KW-0963">Cytoplasm</keyword>
<evidence type="ECO:0000256" key="6">
    <source>
        <dbReference type="ARBA" id="ARBA00023316"/>
    </source>
</evidence>
<dbReference type="Pfam" id="PF02875">
    <property type="entry name" value="Mur_ligase_C"/>
    <property type="match status" value="1"/>
</dbReference>
<organism evidence="12 13">
    <name type="scientific">Pseudacidovorax intermedius</name>
    <dbReference type="NCBI Taxonomy" id="433924"/>
    <lineage>
        <taxon>Bacteria</taxon>
        <taxon>Pseudomonadati</taxon>
        <taxon>Pseudomonadota</taxon>
        <taxon>Betaproteobacteria</taxon>
        <taxon>Burkholderiales</taxon>
        <taxon>Comamonadaceae</taxon>
        <taxon>Pseudacidovorax</taxon>
    </lineage>
</organism>
<dbReference type="SUPFAM" id="SSF53244">
    <property type="entry name" value="MurD-like peptide ligases, peptide-binding domain"/>
    <property type="match status" value="1"/>
</dbReference>
<dbReference type="InterPro" id="IPR035911">
    <property type="entry name" value="MurE/MurF_N"/>
</dbReference>
<comment type="pathway">
    <text evidence="7 8">Cell wall biogenesis; peptidoglycan biosynthesis.</text>
</comment>
<keyword evidence="7" id="KW-0067">ATP-binding</keyword>
<feature type="binding site" evidence="7">
    <location>
        <position position="466"/>
    </location>
    <ligand>
        <name>meso-2,6-diaminopimelate</name>
        <dbReference type="ChEBI" id="CHEBI:57791"/>
    </ligand>
</feature>
<feature type="domain" description="Mur ligase N-terminal catalytic" evidence="9">
    <location>
        <begin position="24"/>
        <end position="73"/>
    </location>
</feature>
<keyword evidence="5 7" id="KW-0131">Cell cycle</keyword>
<dbReference type="OrthoDB" id="9800958at2"/>
<dbReference type="GO" id="GO:0008765">
    <property type="term" value="F:UDP-N-acetylmuramoylalanyl-D-glutamate-2,6-diaminopimelate ligase activity"/>
    <property type="evidence" value="ECO:0007669"/>
    <property type="project" value="UniProtKB-UniRule"/>
</dbReference>
<proteinExistence type="inferred from homology"/>
<keyword evidence="6 7" id="KW-0961">Cell wall biogenesis/degradation</keyword>
<dbReference type="Gene3D" id="3.40.1190.10">
    <property type="entry name" value="Mur-like, catalytic domain"/>
    <property type="match status" value="1"/>
</dbReference>
<feature type="binding site" evidence="7">
    <location>
        <position position="28"/>
    </location>
    <ligand>
        <name>UDP-N-acetyl-alpha-D-muramoyl-L-alanyl-D-glutamate</name>
        <dbReference type="ChEBI" id="CHEBI:83900"/>
    </ligand>
</feature>
<dbReference type="SUPFAM" id="SSF53623">
    <property type="entry name" value="MurD-like peptide ligases, catalytic domain"/>
    <property type="match status" value="1"/>
</dbReference>
<evidence type="ECO:0000313" key="12">
    <source>
        <dbReference type="EMBL" id="RDI28348.1"/>
    </source>
</evidence>
<dbReference type="Proteomes" id="UP000255265">
    <property type="component" value="Unassembled WGS sequence"/>
</dbReference>
<dbReference type="InterPro" id="IPR036565">
    <property type="entry name" value="Mur-like_cat_sf"/>
</dbReference>
<dbReference type="InterPro" id="IPR000713">
    <property type="entry name" value="Mur_ligase_N"/>
</dbReference>
<feature type="binding site" evidence="7">
    <location>
        <begin position="155"/>
        <end position="156"/>
    </location>
    <ligand>
        <name>UDP-N-acetyl-alpha-D-muramoyl-L-alanyl-D-glutamate</name>
        <dbReference type="ChEBI" id="CHEBI:83900"/>
    </ligand>
</feature>
<dbReference type="EMBL" id="QQAV01000001">
    <property type="protein sequence ID" value="RDI28348.1"/>
    <property type="molecule type" value="Genomic_DNA"/>
</dbReference>
<keyword evidence="2 7" id="KW-0132">Cell division</keyword>
<dbReference type="HAMAP" id="MF_00208">
    <property type="entry name" value="MurE"/>
    <property type="match status" value="1"/>
</dbReference>
<keyword evidence="13" id="KW-1185">Reference proteome</keyword>
<feature type="binding site" evidence="7">
    <location>
        <begin position="112"/>
        <end position="118"/>
    </location>
    <ligand>
        <name>ATP</name>
        <dbReference type="ChEBI" id="CHEBI:30616"/>
    </ligand>
</feature>
<gene>
    <name evidence="7" type="primary">murE</name>
    <name evidence="12" type="ORF">DFR41_101100</name>
</gene>
<dbReference type="GO" id="GO:0000287">
    <property type="term" value="F:magnesium ion binding"/>
    <property type="evidence" value="ECO:0007669"/>
    <property type="project" value="UniProtKB-UniRule"/>
</dbReference>
<evidence type="ECO:0000313" key="13">
    <source>
        <dbReference type="Proteomes" id="UP000255265"/>
    </source>
</evidence>
<feature type="domain" description="Mur ligase central" evidence="11">
    <location>
        <begin position="110"/>
        <end position="315"/>
    </location>
</feature>
<accession>A0A370FRG9</accession>
<evidence type="ECO:0000256" key="1">
    <source>
        <dbReference type="ARBA" id="ARBA00005898"/>
    </source>
</evidence>
<evidence type="ECO:0000259" key="9">
    <source>
        <dbReference type="Pfam" id="PF01225"/>
    </source>
</evidence>
<feature type="binding site" evidence="7">
    <location>
        <position position="470"/>
    </location>
    <ligand>
        <name>meso-2,6-diaminopimelate</name>
        <dbReference type="ChEBI" id="CHEBI:57791"/>
    </ligand>
</feature>
<comment type="cofactor">
    <cofactor evidence="7">
        <name>Mg(2+)</name>
        <dbReference type="ChEBI" id="CHEBI:18420"/>
    </cofactor>
</comment>
<dbReference type="RefSeq" id="WP_114801331.1">
    <property type="nucleotide sequence ID" value="NZ_QQAV01000001.1"/>
</dbReference>
<feature type="binding site" evidence="7">
    <location>
        <position position="190"/>
    </location>
    <ligand>
        <name>UDP-N-acetyl-alpha-D-muramoyl-L-alanyl-D-glutamate</name>
        <dbReference type="ChEBI" id="CHEBI:83900"/>
    </ligand>
</feature>
<dbReference type="GO" id="GO:0005524">
    <property type="term" value="F:ATP binding"/>
    <property type="evidence" value="ECO:0007669"/>
    <property type="project" value="UniProtKB-UniRule"/>
</dbReference>
<evidence type="ECO:0000256" key="2">
    <source>
        <dbReference type="ARBA" id="ARBA00022618"/>
    </source>
</evidence>
<comment type="subcellular location">
    <subcellularLocation>
        <location evidence="7 8">Cytoplasm</location>
    </subcellularLocation>
</comment>
<keyword evidence="7 12" id="KW-0436">Ligase</keyword>
<feature type="modified residue" description="N6-carboxylysine" evidence="7">
    <location>
        <position position="222"/>
    </location>
</feature>
<feature type="binding site" evidence="7">
    <location>
        <position position="391"/>
    </location>
    <ligand>
        <name>meso-2,6-diaminopimelate</name>
        <dbReference type="ChEBI" id="CHEBI:57791"/>
    </ligand>
</feature>
<comment type="caution">
    <text evidence="12">The sequence shown here is derived from an EMBL/GenBank/DDBJ whole genome shotgun (WGS) entry which is preliminary data.</text>
</comment>
<comment type="PTM">
    <text evidence="7">Carboxylation is probably crucial for Mg(2+) binding and, consequently, for the gamma-phosphate positioning of ATP.</text>
</comment>
<evidence type="ECO:0000256" key="4">
    <source>
        <dbReference type="ARBA" id="ARBA00022984"/>
    </source>
</evidence>
<comment type="catalytic activity">
    <reaction evidence="7">
        <text>UDP-N-acetyl-alpha-D-muramoyl-L-alanyl-D-glutamate + meso-2,6-diaminopimelate + ATP = UDP-N-acetyl-alpha-D-muramoyl-L-alanyl-gamma-D-glutamyl-meso-2,6-diaminopimelate + ADP + phosphate + H(+)</text>
        <dbReference type="Rhea" id="RHEA:23676"/>
        <dbReference type="ChEBI" id="CHEBI:15378"/>
        <dbReference type="ChEBI" id="CHEBI:30616"/>
        <dbReference type="ChEBI" id="CHEBI:43474"/>
        <dbReference type="ChEBI" id="CHEBI:57791"/>
        <dbReference type="ChEBI" id="CHEBI:83900"/>
        <dbReference type="ChEBI" id="CHEBI:83905"/>
        <dbReference type="ChEBI" id="CHEBI:456216"/>
        <dbReference type="EC" id="6.3.2.13"/>
    </reaction>
</comment>
<dbReference type="EC" id="6.3.2.13" evidence="7"/>
<name>A0A370FRG9_9BURK</name>
<dbReference type="Pfam" id="PF01225">
    <property type="entry name" value="Mur_ligase"/>
    <property type="match status" value="1"/>
</dbReference>
<dbReference type="PANTHER" id="PTHR23135:SF4">
    <property type="entry name" value="UDP-N-ACETYLMURAMOYL-L-ALANYL-D-GLUTAMATE--2,6-DIAMINOPIMELATE LIGASE MURE HOMOLOG, CHLOROPLASTIC"/>
    <property type="match status" value="1"/>
</dbReference>
<dbReference type="STRING" id="433924.NS331_13230"/>
<comment type="caution">
    <text evidence="7">Lacks conserved residue(s) required for the propagation of feature annotation.</text>
</comment>
<sequence length="499" mass="51544">MALHRLHSPDEAAAWLSARVRGQLQVDSRAVGEGDGFIAWPGAATDGRRFVQSALAQGAAACLVEADGSEAYDFADEPAVAAYEGLKAATGPIAAAWCGRPADAMTLLAVTGTNGKTSTAWWLAQALEGSAFGPCAVAGTLGIGVPPAVDYNGLTTPDPVTLHRALRDLVARGVKACAMEASSIGIAERRLDGLHFDVAVFTNFTQDHLDYHGDMAAYWAAKAELFRWPGLRAAVVNIDDVQGARLAGELLDTALVELWTCSAVGAPARLSAVEAGHGPQGLRFQVVEQGGAEAMVSTTLVGDYNVANLLGVIGTLRALGLPLGDAAAACGRLGSVPGRMDVVAAEAGLPLVVVDYAHTPDALQKALAALRPFAESRGGRLWCVFGCGGDRDPGKRPLMGAIAERGADRVVVTSDNPRSESPQAIVDQIVAGLAAPQAARVVGDRTAAIAEAIAQAAAQDVVLLAGKGHEDYQEVAGRRLPFSDRAQAQTALAARSRSA</sequence>